<feature type="transmembrane region" description="Helical" evidence="1">
    <location>
        <begin position="7"/>
        <end position="27"/>
    </location>
</feature>
<feature type="domain" description="Late nodulin" evidence="2">
    <location>
        <begin position="8"/>
        <end position="60"/>
    </location>
</feature>
<dbReference type="EMBL" id="PSQE01000005">
    <property type="protein sequence ID" value="RHN55912.1"/>
    <property type="molecule type" value="Genomic_DNA"/>
</dbReference>
<gene>
    <name evidence="3" type="ORF">MtrunA17_Chr5g0423591</name>
</gene>
<keyword evidence="1" id="KW-1133">Transmembrane helix</keyword>
<evidence type="ECO:0000256" key="1">
    <source>
        <dbReference type="SAM" id="Phobius"/>
    </source>
</evidence>
<accession>A0A396HRE9</accession>
<name>A0A396HRE9_MEDTR</name>
<comment type="caution">
    <text evidence="3">The sequence shown here is derived from an EMBL/GenBank/DDBJ whole genome shotgun (WGS) entry which is preliminary data.</text>
</comment>
<evidence type="ECO:0000259" key="2">
    <source>
        <dbReference type="Pfam" id="PF07127"/>
    </source>
</evidence>
<dbReference type="GO" id="GO:0046872">
    <property type="term" value="F:metal ion binding"/>
    <property type="evidence" value="ECO:0007669"/>
    <property type="project" value="InterPro"/>
</dbReference>
<dbReference type="Proteomes" id="UP000265566">
    <property type="component" value="Chromosome 5"/>
</dbReference>
<dbReference type="InterPro" id="IPR009810">
    <property type="entry name" value="Nodulin_late_dom"/>
</dbReference>
<keyword evidence="1" id="KW-0472">Membrane</keyword>
<protein>
    <submittedName>
        <fullName evidence="3">Putative Late nodulin</fullName>
    </submittedName>
</protein>
<dbReference type="AlphaFoldDB" id="A0A396HRE9"/>
<organism evidence="3">
    <name type="scientific">Medicago truncatula</name>
    <name type="common">Barrel medic</name>
    <name type="synonym">Medicago tribuloides</name>
    <dbReference type="NCBI Taxonomy" id="3880"/>
    <lineage>
        <taxon>Eukaryota</taxon>
        <taxon>Viridiplantae</taxon>
        <taxon>Streptophyta</taxon>
        <taxon>Embryophyta</taxon>
        <taxon>Tracheophyta</taxon>
        <taxon>Spermatophyta</taxon>
        <taxon>Magnoliopsida</taxon>
        <taxon>eudicotyledons</taxon>
        <taxon>Gunneridae</taxon>
        <taxon>Pentapetalae</taxon>
        <taxon>rosids</taxon>
        <taxon>fabids</taxon>
        <taxon>Fabales</taxon>
        <taxon>Fabaceae</taxon>
        <taxon>Papilionoideae</taxon>
        <taxon>50 kb inversion clade</taxon>
        <taxon>NPAAA clade</taxon>
        <taxon>Hologalegina</taxon>
        <taxon>IRL clade</taxon>
        <taxon>Trifolieae</taxon>
        <taxon>Medicago</taxon>
    </lineage>
</organism>
<sequence>MQKKGKYMAKLLTFVYVMIYFLSLFLVTKGAHVECHNDSACEKTVKCMLPRIPRCIKYQCLCGYSDDPGNRWSTRPKRIQKGSTERKGFLY</sequence>
<reference evidence="3" key="1">
    <citation type="journal article" date="2018" name="Nat. Plants">
        <title>Whole-genome landscape of Medicago truncatula symbiotic genes.</title>
        <authorList>
            <person name="Pecrix Y."/>
            <person name="Gamas P."/>
            <person name="Carrere S."/>
        </authorList>
    </citation>
    <scope>NUCLEOTIDE SEQUENCE</scope>
    <source>
        <tissue evidence="3">Leaves</tissue>
    </source>
</reference>
<dbReference type="Pfam" id="PF07127">
    <property type="entry name" value="Nodulin_late"/>
    <property type="match status" value="1"/>
</dbReference>
<evidence type="ECO:0000313" key="3">
    <source>
        <dbReference type="EMBL" id="RHN55912.1"/>
    </source>
</evidence>
<proteinExistence type="predicted"/>
<dbReference type="Gramene" id="rna31197">
    <property type="protein sequence ID" value="RHN55912.1"/>
    <property type="gene ID" value="gene31197"/>
</dbReference>
<keyword evidence="1" id="KW-0812">Transmembrane</keyword>